<evidence type="ECO:0000313" key="3">
    <source>
        <dbReference type="Proteomes" id="UP000478052"/>
    </source>
</evidence>
<evidence type="ECO:0000259" key="1">
    <source>
        <dbReference type="Pfam" id="PF16064"/>
    </source>
</evidence>
<evidence type="ECO:0000313" key="2">
    <source>
        <dbReference type="EMBL" id="KAF0747767.1"/>
    </source>
</evidence>
<dbReference type="OrthoDB" id="6621698at2759"/>
<dbReference type="AlphaFoldDB" id="A0A6G0Y2K1"/>
<reference evidence="2 3" key="1">
    <citation type="submission" date="2019-08" db="EMBL/GenBank/DDBJ databases">
        <title>Whole genome of Aphis craccivora.</title>
        <authorList>
            <person name="Voronova N.V."/>
            <person name="Shulinski R.S."/>
            <person name="Bandarenka Y.V."/>
            <person name="Zhorov D.G."/>
            <person name="Warner D."/>
        </authorList>
    </citation>
    <scope>NUCLEOTIDE SEQUENCE [LARGE SCALE GENOMIC DNA]</scope>
    <source>
        <strain evidence="2">180601</strain>
        <tissue evidence="2">Whole Body</tissue>
    </source>
</reference>
<gene>
    <name evidence="2" type="ORF">FWK35_00027908</name>
</gene>
<sequence length="1096" mass="124814">MCNVQNDFCVLKNNVSNISGDSLQHSIENNDVSFSTFVSTSPKCSSSNNFVSDSVLGNSKIPIPDHLREWAIRNKISHVALKKLLSILKEIPDLKNIPKDPRTFLKTPRETILRDINPGKYYHFGLENGLINMLKKVNVSNIPDVINVAINIDGLPLSDSSQSQVYPILCLLTNVDILLPLNIFCIGIYHGYDKPSDFNELLEDFVNEAVNLTLNGIHISDKNFSFKISMLLFDAVAKASVLQIKGHSGYSSCSKCMQEGEYLDHVVFPDITFTKRTDTDFINQTDPEHHTGHTILQRIPNLGLVTDVPLDYMHLICLGVVKKLLVNTWCFGRPPHKLQSRSVNIISDALLSLINYIPNEFVRKPRPIKEAKRYKATELRQFLLYTGVIVLENNLDKNKYEHFLTLHVAVRILLSDLLMQTMTDYAEELLKYFVLSSKLIYGPQILSHNFHNLLHITDDARKYGNLNLFSNFSSENYLQKIKKLLRTHNNVLSQVVRRLSEESTSHTILEQKIKKGSFKFQKEHSGGVLINGTTDPQFKEVIFSNFKLSINLQNSCCKLKCNSIIEISNFAYCQKLNQVVVIGRKYNNVNNFYTKPLDSSLIGIHLVNGLSECFSYWPLSNILHKLVRLPHTKGFVLTFLYSFYYNMCDAGWYVVKFRNEKNIIEVIPSNWIRNFEECFWPLKFGSIKLQTAIKNRSIPENDWKLYPIKVICNKMFTVYKDASRFANETLAQSSSESEQLVVKNTSTKRKKNNKEIDFSELSSDEKQSDNELPPFPKFKSKICFNNSFQNNNTEGSIIEENLNTVSNENQNIVDESSFTVIDNHDISVGKGLEHLTSMIGNKEKNYNLTGILNTQGLIQRETVNNQTDTIPEINLINDIDFGSLVSLTQNNKQKTHNSSEVETQILRQLITLNARCKEQGDYLHTIMMVVNSIQEKQDILCKQSSSIAVSSTTNDEFENTCAMLPIANELTLTNFNEILINDRTLYDKMVKMLAMIGGSNFRQSVRRILRKLITNEYAKSFSYTGHKNNKTAFNSTILASLLTILLLFITNLTNSIIQLCFVLEAIHSSANLANKSIKEIETIASIWLSKANEKSK</sequence>
<dbReference type="Proteomes" id="UP000478052">
    <property type="component" value="Unassembled WGS sequence"/>
</dbReference>
<protein>
    <submittedName>
        <fullName evidence="2">Putative leucine-rich repeat-containing protein isoform X1</fullName>
    </submittedName>
</protein>
<keyword evidence="3" id="KW-1185">Reference proteome</keyword>
<accession>A0A6G0Y2K1</accession>
<dbReference type="InterPro" id="IPR032071">
    <property type="entry name" value="DUF4806"/>
</dbReference>
<comment type="caution">
    <text evidence="2">The sequence shown here is derived from an EMBL/GenBank/DDBJ whole genome shotgun (WGS) entry which is preliminary data.</text>
</comment>
<proteinExistence type="predicted"/>
<dbReference type="PANTHER" id="PTHR33053">
    <property type="entry name" value="PROTEIN, PUTATIVE-RELATED"/>
    <property type="match status" value="1"/>
</dbReference>
<dbReference type="Pfam" id="PF16064">
    <property type="entry name" value="DUF4806"/>
    <property type="match status" value="1"/>
</dbReference>
<dbReference type="EMBL" id="VUJU01006723">
    <property type="protein sequence ID" value="KAF0747767.1"/>
    <property type="molecule type" value="Genomic_DNA"/>
</dbReference>
<organism evidence="2 3">
    <name type="scientific">Aphis craccivora</name>
    <name type="common">Cowpea aphid</name>
    <dbReference type="NCBI Taxonomy" id="307492"/>
    <lineage>
        <taxon>Eukaryota</taxon>
        <taxon>Metazoa</taxon>
        <taxon>Ecdysozoa</taxon>
        <taxon>Arthropoda</taxon>
        <taxon>Hexapoda</taxon>
        <taxon>Insecta</taxon>
        <taxon>Pterygota</taxon>
        <taxon>Neoptera</taxon>
        <taxon>Paraneoptera</taxon>
        <taxon>Hemiptera</taxon>
        <taxon>Sternorrhyncha</taxon>
        <taxon>Aphidomorpha</taxon>
        <taxon>Aphidoidea</taxon>
        <taxon>Aphididae</taxon>
        <taxon>Aphidini</taxon>
        <taxon>Aphis</taxon>
        <taxon>Aphis</taxon>
    </lineage>
</organism>
<feature type="domain" description="DUF4806" evidence="1">
    <location>
        <begin position="964"/>
        <end position="1036"/>
    </location>
</feature>
<name>A0A6G0Y2K1_APHCR</name>